<dbReference type="EMBL" id="LTDL01000021">
    <property type="protein sequence ID" value="OAG31236.1"/>
    <property type="molecule type" value="Genomic_DNA"/>
</dbReference>
<dbReference type="AlphaFoldDB" id="A0A177EHP5"/>
<dbReference type="SMART" id="SM00746">
    <property type="entry name" value="TRASH"/>
    <property type="match status" value="1"/>
</dbReference>
<dbReference type="RefSeq" id="XP_067544957.1">
    <property type="nucleotide sequence ID" value="XM_067689067.1"/>
</dbReference>
<protein>
    <submittedName>
        <fullName evidence="6">Large subunit ribosomal protein L24e</fullName>
    </submittedName>
</protein>
<dbReference type="InterPro" id="IPR056366">
    <property type="entry name" value="Ribosomal_eL24"/>
</dbReference>
<dbReference type="FunFam" id="2.30.170.20:FF:000001">
    <property type="entry name" value="probable ribosome biogenesis protein RLP24"/>
    <property type="match status" value="1"/>
</dbReference>
<dbReference type="VEuPathDB" id="MicrosporidiaDB:NEDG_01649"/>
<keyword evidence="6" id="KW-0689">Ribosomal protein</keyword>
<dbReference type="NCBIfam" id="NF034186">
    <property type="entry name" value="PRK14891.1-1"/>
    <property type="match status" value="1"/>
</dbReference>
<comment type="similarity">
    <text evidence="2">Belongs to the eukaryotic ribosomal protein eL24 family.</text>
</comment>
<dbReference type="Gene3D" id="2.30.170.20">
    <property type="entry name" value="Ribosomal protein L24e"/>
    <property type="match status" value="1"/>
</dbReference>
<dbReference type="InterPro" id="IPR011017">
    <property type="entry name" value="TRASH_dom"/>
</dbReference>
<organism evidence="6 7">
    <name type="scientific">Nematocida displodere</name>
    <dbReference type="NCBI Taxonomy" id="1805483"/>
    <lineage>
        <taxon>Eukaryota</taxon>
        <taxon>Fungi</taxon>
        <taxon>Fungi incertae sedis</taxon>
        <taxon>Microsporidia</taxon>
        <taxon>Nematocida</taxon>
    </lineage>
</organism>
<evidence type="ECO:0000313" key="7">
    <source>
        <dbReference type="Proteomes" id="UP000185944"/>
    </source>
</evidence>
<dbReference type="GO" id="GO:0005840">
    <property type="term" value="C:ribosome"/>
    <property type="evidence" value="ECO:0007669"/>
    <property type="project" value="UniProtKB-KW"/>
</dbReference>
<proteinExistence type="inferred from homology"/>
<dbReference type="Proteomes" id="UP000185944">
    <property type="component" value="Unassembled WGS sequence"/>
</dbReference>
<dbReference type="SUPFAM" id="SSF57716">
    <property type="entry name" value="Glucocorticoid receptor-like (DNA-binding domain)"/>
    <property type="match status" value="1"/>
</dbReference>
<dbReference type="GeneID" id="93647999"/>
<dbReference type="PANTHER" id="PTHR10792:SF8">
    <property type="entry name" value="RIBOSOME BIOGENESIS PROTEIN RLP24-RELATED"/>
    <property type="match status" value="1"/>
</dbReference>
<dbReference type="PROSITE" id="PS01073">
    <property type="entry name" value="RIBOSOMAL_L24E"/>
    <property type="match status" value="1"/>
</dbReference>
<sequence>MRIEKCYFCSGNIYPGHGSMFVRNDGEIFRFCRSKCTKNFKLKRNPRRVAWTKTCRKVKGKDLVNDTSQAFERRIDEPVIYDQTLFAKVVESMPKIAAIRAQREAFHIKNRILTEQEKLVESERIFIIKNIDALSEEERRIQSLERKRKVRDALRIPFE</sequence>
<gene>
    <name evidence="6" type="ORF">NEDG_01649</name>
</gene>
<evidence type="ECO:0000259" key="5">
    <source>
        <dbReference type="SMART" id="SM00746"/>
    </source>
</evidence>
<dbReference type="PANTHER" id="PTHR10792">
    <property type="entry name" value="60S RIBOSOMAL PROTEIN L24"/>
    <property type="match status" value="1"/>
</dbReference>
<evidence type="ECO:0000313" key="6">
    <source>
        <dbReference type="EMBL" id="OAG31236.1"/>
    </source>
</evidence>
<dbReference type="InterPro" id="IPR038630">
    <property type="entry name" value="L24e/L24_sf"/>
</dbReference>
<dbReference type="InterPro" id="IPR023442">
    <property type="entry name" value="Ribosomal_eL24_CS"/>
</dbReference>
<accession>A0A177EHP5</accession>
<dbReference type="InterPro" id="IPR055345">
    <property type="entry name" value="Ribosomal_eL24-rel_arc"/>
</dbReference>
<dbReference type="GO" id="GO:0005730">
    <property type="term" value="C:nucleolus"/>
    <property type="evidence" value="ECO:0007669"/>
    <property type="project" value="TreeGrafter"/>
</dbReference>
<dbReference type="STRING" id="1805483.A0A177EHP5"/>
<evidence type="ECO:0000256" key="2">
    <source>
        <dbReference type="ARBA" id="ARBA00005647"/>
    </source>
</evidence>
<keyword evidence="6" id="KW-0687">Ribonucleoprotein</keyword>
<reference evidence="6 7" key="1">
    <citation type="submission" date="2016-02" db="EMBL/GenBank/DDBJ databases">
        <title>Discovery of a natural microsporidian pathogen with a broad tissue tropism in Caenorhabditis elegans.</title>
        <authorList>
            <person name="Luallen R.J."/>
            <person name="Reinke A.W."/>
            <person name="Tong L."/>
            <person name="Botts M.R."/>
            <person name="Felix M.-A."/>
            <person name="Troemel E.R."/>
        </authorList>
    </citation>
    <scope>NUCLEOTIDE SEQUENCE [LARGE SCALE GENOMIC DNA]</scope>
    <source>
        <strain evidence="6 7">JUm2807</strain>
    </source>
</reference>
<name>A0A177EHP5_9MICR</name>
<dbReference type="InterPro" id="IPR000988">
    <property type="entry name" value="Ribosomal_eL24-rel_N"/>
</dbReference>
<feature type="domain" description="TRASH" evidence="5">
    <location>
        <begin position="6"/>
        <end position="44"/>
    </location>
</feature>
<dbReference type="CDD" id="cd00472">
    <property type="entry name" value="Ribosomal_L24e_L24"/>
    <property type="match status" value="1"/>
</dbReference>
<dbReference type="Pfam" id="PF01246">
    <property type="entry name" value="Ribosomal_L24e"/>
    <property type="match status" value="1"/>
</dbReference>
<evidence type="ECO:0000256" key="1">
    <source>
        <dbReference type="ARBA" id="ARBA00004123"/>
    </source>
</evidence>
<keyword evidence="7" id="KW-1185">Reference proteome</keyword>
<dbReference type="OrthoDB" id="10262490at2759"/>
<evidence type="ECO:0000256" key="4">
    <source>
        <dbReference type="ARBA" id="ARBA00023242"/>
    </source>
</evidence>
<keyword evidence="3" id="KW-0690">Ribosome biogenesis</keyword>
<keyword evidence="4" id="KW-0539">Nucleus</keyword>
<dbReference type="GO" id="GO:0003735">
    <property type="term" value="F:structural constituent of ribosome"/>
    <property type="evidence" value="ECO:0007669"/>
    <property type="project" value="InterPro"/>
</dbReference>
<comment type="caution">
    <text evidence="6">The sequence shown here is derived from an EMBL/GenBank/DDBJ whole genome shotgun (WGS) entry which is preliminary data.</text>
</comment>
<evidence type="ECO:0000256" key="3">
    <source>
        <dbReference type="ARBA" id="ARBA00022517"/>
    </source>
</evidence>
<dbReference type="GO" id="GO:0042273">
    <property type="term" value="P:ribosomal large subunit biogenesis"/>
    <property type="evidence" value="ECO:0007669"/>
    <property type="project" value="TreeGrafter"/>
</dbReference>
<comment type="subcellular location">
    <subcellularLocation>
        <location evidence="1">Nucleus</location>
    </subcellularLocation>
</comment>